<evidence type="ECO:0000313" key="3">
    <source>
        <dbReference type="Proteomes" id="UP001499993"/>
    </source>
</evidence>
<organism evidence="2 3">
    <name type="scientific">Streptomonospora halophila</name>
    <dbReference type="NCBI Taxonomy" id="427369"/>
    <lineage>
        <taxon>Bacteria</taxon>
        <taxon>Bacillati</taxon>
        <taxon>Actinomycetota</taxon>
        <taxon>Actinomycetes</taxon>
        <taxon>Streptosporangiales</taxon>
        <taxon>Nocardiopsidaceae</taxon>
        <taxon>Streptomonospora</taxon>
    </lineage>
</organism>
<name>A0ABP9GGL1_9ACTN</name>
<dbReference type="EMBL" id="BAABIK010000013">
    <property type="protein sequence ID" value="GAA4942929.1"/>
    <property type="molecule type" value="Genomic_DNA"/>
</dbReference>
<reference evidence="3" key="1">
    <citation type="journal article" date="2019" name="Int. J. Syst. Evol. Microbiol.">
        <title>The Global Catalogue of Microorganisms (GCM) 10K type strain sequencing project: providing services to taxonomists for standard genome sequencing and annotation.</title>
        <authorList>
            <consortium name="The Broad Institute Genomics Platform"/>
            <consortium name="The Broad Institute Genome Sequencing Center for Infectious Disease"/>
            <person name="Wu L."/>
            <person name="Ma J."/>
        </authorList>
    </citation>
    <scope>NUCLEOTIDE SEQUENCE [LARGE SCALE GENOMIC DNA]</scope>
    <source>
        <strain evidence="3">JCM 18123</strain>
    </source>
</reference>
<evidence type="ECO:0000256" key="1">
    <source>
        <dbReference type="SAM" id="MobiDB-lite"/>
    </source>
</evidence>
<feature type="compositionally biased region" description="Basic and acidic residues" evidence="1">
    <location>
        <begin position="34"/>
        <end position="59"/>
    </location>
</feature>
<keyword evidence="3" id="KW-1185">Reference proteome</keyword>
<comment type="caution">
    <text evidence="2">The sequence shown here is derived from an EMBL/GenBank/DDBJ whole genome shotgun (WGS) entry which is preliminary data.</text>
</comment>
<sequence length="59" mass="7225">MRRTPDYAALPPGRRLYPGNTRLKRHFRYMNPLREPKGYNETETNRVERLAEKRTHQER</sequence>
<feature type="region of interest" description="Disordered" evidence="1">
    <location>
        <begin position="32"/>
        <end position="59"/>
    </location>
</feature>
<proteinExistence type="predicted"/>
<evidence type="ECO:0000313" key="2">
    <source>
        <dbReference type="EMBL" id="GAA4942929.1"/>
    </source>
</evidence>
<dbReference type="Proteomes" id="UP001499993">
    <property type="component" value="Unassembled WGS sequence"/>
</dbReference>
<gene>
    <name evidence="2" type="ORF">GCM10023224_26870</name>
</gene>
<accession>A0ABP9GGL1</accession>
<protein>
    <submittedName>
        <fullName evidence="2">Uncharacterized protein</fullName>
    </submittedName>
</protein>